<keyword evidence="4" id="KW-0378">Hydrolase</keyword>
<accession>A0A6J4SRH6</accession>
<name>A0A6J4SRH6_9SPHN</name>
<evidence type="ECO:0000313" key="10">
    <source>
        <dbReference type="EMBL" id="CAA9503274.1"/>
    </source>
</evidence>
<evidence type="ECO:0000259" key="9">
    <source>
        <dbReference type="PROSITE" id="PS51782"/>
    </source>
</evidence>
<dbReference type="AlphaFoldDB" id="A0A6J4SRH6"/>
<dbReference type="InterPro" id="IPR018392">
    <property type="entry name" value="LysM"/>
</dbReference>
<evidence type="ECO:0000256" key="1">
    <source>
        <dbReference type="ARBA" id="ARBA00001947"/>
    </source>
</evidence>
<dbReference type="InterPro" id="IPR001915">
    <property type="entry name" value="Peptidase_M48"/>
</dbReference>
<dbReference type="Gene3D" id="3.10.350.10">
    <property type="entry name" value="LysM domain"/>
    <property type="match status" value="1"/>
</dbReference>
<evidence type="ECO:0000256" key="7">
    <source>
        <dbReference type="SAM" id="MobiDB-lite"/>
    </source>
</evidence>
<keyword evidence="8" id="KW-0732">Signal</keyword>
<reference evidence="10" key="1">
    <citation type="submission" date="2020-02" db="EMBL/GenBank/DDBJ databases">
        <authorList>
            <person name="Meier V. D."/>
        </authorList>
    </citation>
    <scope>NUCLEOTIDE SEQUENCE</scope>
    <source>
        <strain evidence="10">AVDCRST_MAG44</strain>
    </source>
</reference>
<evidence type="ECO:0000256" key="6">
    <source>
        <dbReference type="ARBA" id="ARBA00023049"/>
    </source>
</evidence>
<dbReference type="Pfam" id="PF01476">
    <property type="entry name" value="LysM"/>
    <property type="match status" value="1"/>
</dbReference>
<dbReference type="GO" id="GO:0004222">
    <property type="term" value="F:metalloendopeptidase activity"/>
    <property type="evidence" value="ECO:0007669"/>
    <property type="project" value="InterPro"/>
</dbReference>
<protein>
    <submittedName>
        <fullName evidence="10">Zn-dependent protease</fullName>
    </submittedName>
</protein>
<feature type="signal peptide" evidence="8">
    <location>
        <begin position="1"/>
        <end position="22"/>
    </location>
</feature>
<comment type="cofactor">
    <cofactor evidence="1">
        <name>Zn(2+)</name>
        <dbReference type="ChEBI" id="CHEBI:29105"/>
    </cofactor>
</comment>
<evidence type="ECO:0000256" key="4">
    <source>
        <dbReference type="ARBA" id="ARBA00022801"/>
    </source>
</evidence>
<feature type="chain" id="PRO_5027002927" evidence="8">
    <location>
        <begin position="23"/>
        <end position="490"/>
    </location>
</feature>
<dbReference type="GO" id="GO:0046872">
    <property type="term" value="F:metal ion binding"/>
    <property type="evidence" value="ECO:0007669"/>
    <property type="project" value="UniProtKB-KW"/>
</dbReference>
<keyword evidence="3" id="KW-0479">Metal-binding</keyword>
<dbReference type="PANTHER" id="PTHR22726">
    <property type="entry name" value="METALLOENDOPEPTIDASE OMA1"/>
    <property type="match status" value="1"/>
</dbReference>
<organism evidence="10">
    <name type="scientific">uncultured Sphingomonas sp</name>
    <dbReference type="NCBI Taxonomy" id="158754"/>
    <lineage>
        <taxon>Bacteria</taxon>
        <taxon>Pseudomonadati</taxon>
        <taxon>Pseudomonadota</taxon>
        <taxon>Alphaproteobacteria</taxon>
        <taxon>Sphingomonadales</taxon>
        <taxon>Sphingomonadaceae</taxon>
        <taxon>Sphingomonas</taxon>
        <taxon>environmental samples</taxon>
    </lineage>
</organism>
<evidence type="ECO:0000256" key="8">
    <source>
        <dbReference type="SAM" id="SignalP"/>
    </source>
</evidence>
<keyword evidence="2 10" id="KW-0645">Protease</keyword>
<dbReference type="InterPro" id="IPR051156">
    <property type="entry name" value="Mito/Outer_Membr_Metalloprot"/>
</dbReference>
<dbReference type="Pfam" id="PF01435">
    <property type="entry name" value="Peptidase_M48"/>
    <property type="match status" value="1"/>
</dbReference>
<evidence type="ECO:0000256" key="5">
    <source>
        <dbReference type="ARBA" id="ARBA00022833"/>
    </source>
</evidence>
<feature type="region of interest" description="Disordered" evidence="7">
    <location>
        <begin position="223"/>
        <end position="242"/>
    </location>
</feature>
<evidence type="ECO:0000256" key="2">
    <source>
        <dbReference type="ARBA" id="ARBA00022670"/>
    </source>
</evidence>
<dbReference type="CDD" id="cd00118">
    <property type="entry name" value="LysM"/>
    <property type="match status" value="1"/>
</dbReference>
<gene>
    <name evidence="10" type="ORF">AVDCRST_MAG44-949</name>
</gene>
<keyword evidence="6" id="KW-0482">Metalloprotease</keyword>
<dbReference type="PROSITE" id="PS51782">
    <property type="entry name" value="LYSM"/>
    <property type="match status" value="1"/>
</dbReference>
<dbReference type="Gene3D" id="3.30.2010.10">
    <property type="entry name" value="Metalloproteases ('zincins'), catalytic domain"/>
    <property type="match status" value="1"/>
</dbReference>
<proteinExistence type="predicted"/>
<dbReference type="InterPro" id="IPR036779">
    <property type="entry name" value="LysM_dom_sf"/>
</dbReference>
<keyword evidence="5" id="KW-0862">Zinc</keyword>
<evidence type="ECO:0000256" key="3">
    <source>
        <dbReference type="ARBA" id="ARBA00022723"/>
    </source>
</evidence>
<dbReference type="CDD" id="cd07324">
    <property type="entry name" value="M48C_Oma1-like"/>
    <property type="match status" value="1"/>
</dbReference>
<dbReference type="EMBL" id="CADCVY010000065">
    <property type="protein sequence ID" value="CAA9503274.1"/>
    <property type="molecule type" value="Genomic_DNA"/>
</dbReference>
<dbReference type="PANTHER" id="PTHR22726:SF1">
    <property type="entry name" value="METALLOENDOPEPTIDASE OMA1, MITOCHONDRIAL"/>
    <property type="match status" value="1"/>
</dbReference>
<sequence length="490" mass="52966">MRKSIILTAAAAAALTPAIVAAQAHRYLNPRDIAEAQRQHPEMVQELGGEERGPRANYVAAVGQRIGAYTGLANPGQVLRFTTLNSAVENAFSVPGGYVYVTRQLMAYMDDEAQLAFAIGHEAAHIAANHAHIRQQVSRRNNTYGVLGQVLGAVLGNSVFGSMINQSTQQAARLRTLSFSREQEYESDILAMRYLLGAGYDPAGGPGILAALSRATALQSRLQGRTNRQTPEWASTHPLSENRSQRALQLARQTGRLGTGIRNRDVYLAQIDGMFVDDDPAQGIIDGPTFTHPDLRIQFSVPAGYLMQNGTYAVTVSGSAGKAQFSGGAYRGSLENYVVNVFQELTRGSSQLPVPPPQRLTIGGMPAALTTTRINTSSGVIDVSVIAYQWDPQRVYHFIVMTRGGYGVGPFSGMINSLRRITPAEAAAIRPRVIDVVTVRPGDTVQSLASQMAYRDFRLDRFLALNGLAANSQLAPGQKVKLVVYGPRRS</sequence>
<dbReference type="GO" id="GO:0016020">
    <property type="term" value="C:membrane"/>
    <property type="evidence" value="ECO:0007669"/>
    <property type="project" value="TreeGrafter"/>
</dbReference>
<dbReference type="GO" id="GO:0051603">
    <property type="term" value="P:proteolysis involved in protein catabolic process"/>
    <property type="evidence" value="ECO:0007669"/>
    <property type="project" value="TreeGrafter"/>
</dbReference>
<feature type="domain" description="LysM" evidence="9">
    <location>
        <begin position="435"/>
        <end position="482"/>
    </location>
</feature>